<organism evidence="2 3">
    <name type="scientific">Monosporascus cannonballus</name>
    <dbReference type="NCBI Taxonomy" id="155416"/>
    <lineage>
        <taxon>Eukaryota</taxon>
        <taxon>Fungi</taxon>
        <taxon>Dikarya</taxon>
        <taxon>Ascomycota</taxon>
        <taxon>Pezizomycotina</taxon>
        <taxon>Sordariomycetes</taxon>
        <taxon>Xylariomycetidae</taxon>
        <taxon>Xylariales</taxon>
        <taxon>Xylariales incertae sedis</taxon>
        <taxon>Monosporascus</taxon>
    </lineage>
</organism>
<dbReference type="Proteomes" id="UP000294003">
    <property type="component" value="Unassembled WGS sequence"/>
</dbReference>
<feature type="signal peptide" evidence="1">
    <location>
        <begin position="1"/>
        <end position="16"/>
    </location>
</feature>
<evidence type="ECO:0008006" key="4">
    <source>
        <dbReference type="Google" id="ProtNLM"/>
    </source>
</evidence>
<keyword evidence="3" id="KW-1185">Reference proteome</keyword>
<name>A0ABY0HJL8_9PEZI</name>
<dbReference type="InterPro" id="IPR038843">
    <property type="entry name" value="Sed1/Spi1"/>
</dbReference>
<dbReference type="PANTHER" id="PTHR35523">
    <property type="entry name" value="CELL WALL PROTEIN SED1"/>
    <property type="match status" value="1"/>
</dbReference>
<keyword evidence="1" id="KW-0732">Signal</keyword>
<dbReference type="PANTHER" id="PTHR35523:SF1">
    <property type="entry name" value="CELL WALL PROTEIN SED1"/>
    <property type="match status" value="1"/>
</dbReference>
<reference evidence="2 3" key="1">
    <citation type="submission" date="2018-06" db="EMBL/GenBank/DDBJ databases">
        <title>Complete Genomes of Monosporascus.</title>
        <authorList>
            <person name="Robinson A.J."/>
            <person name="Natvig D.O."/>
        </authorList>
    </citation>
    <scope>NUCLEOTIDE SEQUENCE [LARGE SCALE GENOMIC DNA]</scope>
    <source>
        <strain evidence="2 3">CBS 609.92</strain>
    </source>
</reference>
<evidence type="ECO:0000256" key="1">
    <source>
        <dbReference type="SAM" id="SignalP"/>
    </source>
</evidence>
<dbReference type="EMBL" id="QJNS01000013">
    <property type="protein sequence ID" value="RYO94017.1"/>
    <property type="molecule type" value="Genomic_DNA"/>
</dbReference>
<comment type="caution">
    <text evidence="2">The sequence shown here is derived from an EMBL/GenBank/DDBJ whole genome shotgun (WGS) entry which is preliminary data.</text>
</comment>
<accession>A0ABY0HJL8</accession>
<sequence>MKTFAAALALAAGVSASYPVGGNVTYATEVVTSYETYCPGPTTLTYGQTTYTVSSATTLTITNCPGGCTVTKPVYTTSSVVCKTCGEHPTSKHPVYPTETPVYPTKVPTTEAPDAPTTYPTVAPPTNYPNTTIATSVTSEYPVVPTGGVTTAPTPENPTAIPTAGAGKLAAGAGLAGLMGLVALL</sequence>
<evidence type="ECO:0000313" key="3">
    <source>
        <dbReference type="Proteomes" id="UP000294003"/>
    </source>
</evidence>
<proteinExistence type="predicted"/>
<protein>
    <recommendedName>
        <fullName evidence="4">Clock-controlled protein 6</fullName>
    </recommendedName>
</protein>
<evidence type="ECO:0000313" key="2">
    <source>
        <dbReference type="EMBL" id="RYO94017.1"/>
    </source>
</evidence>
<feature type="chain" id="PRO_5045738356" description="Clock-controlled protein 6" evidence="1">
    <location>
        <begin position="17"/>
        <end position="185"/>
    </location>
</feature>
<gene>
    <name evidence="2" type="ORF">DL762_000765</name>
</gene>